<evidence type="ECO:0000256" key="6">
    <source>
        <dbReference type="RuleBase" id="RU280814"/>
    </source>
</evidence>
<dbReference type="AlphaFoldDB" id="A0A7R9PVK3"/>
<comment type="subcellular location">
    <subcellularLocation>
        <location evidence="1 6">Membrane</location>
        <topology evidence="1 6">Multi-pass membrane protein</topology>
    </subcellularLocation>
</comment>
<keyword evidence="5 6" id="KW-0472">Membrane</keyword>
<keyword evidence="10" id="KW-1185">Reference proteome</keyword>
<feature type="transmembrane region" description="Helical" evidence="6">
    <location>
        <begin position="230"/>
        <end position="254"/>
    </location>
</feature>
<dbReference type="Gene3D" id="3.80.10.10">
    <property type="entry name" value="Ribonuclease Inhibitor"/>
    <property type="match status" value="1"/>
</dbReference>
<evidence type="ECO:0000256" key="5">
    <source>
        <dbReference type="ARBA" id="ARBA00023136"/>
    </source>
</evidence>
<reference evidence="9" key="1">
    <citation type="submission" date="2020-11" db="EMBL/GenBank/DDBJ databases">
        <authorList>
            <person name="Tran Van P."/>
        </authorList>
    </citation>
    <scope>NUCLEOTIDE SEQUENCE</scope>
</reference>
<organism evidence="9">
    <name type="scientific">Medioppia subpectinata</name>
    <dbReference type="NCBI Taxonomy" id="1979941"/>
    <lineage>
        <taxon>Eukaryota</taxon>
        <taxon>Metazoa</taxon>
        <taxon>Ecdysozoa</taxon>
        <taxon>Arthropoda</taxon>
        <taxon>Chelicerata</taxon>
        <taxon>Arachnida</taxon>
        <taxon>Acari</taxon>
        <taxon>Acariformes</taxon>
        <taxon>Sarcoptiformes</taxon>
        <taxon>Oribatida</taxon>
        <taxon>Brachypylina</taxon>
        <taxon>Oppioidea</taxon>
        <taxon>Oppiidae</taxon>
        <taxon>Medioppia</taxon>
    </lineage>
</organism>
<dbReference type="InterPro" id="IPR032675">
    <property type="entry name" value="LRR_dom_sf"/>
</dbReference>
<evidence type="ECO:0000313" key="10">
    <source>
        <dbReference type="Proteomes" id="UP000759131"/>
    </source>
</evidence>
<dbReference type="EMBL" id="OC855413">
    <property type="protein sequence ID" value="CAD7621938.1"/>
    <property type="molecule type" value="Genomic_DNA"/>
</dbReference>
<sequence>MDFEDDLSSTSPSSSANSLRKRNNSARKASDIRNIIEKQTQDIQEAGAHLLWHRHSDQSPKYDVILIITPKGYHIIDSLVQIMADKLPELTVEVKPHSHYKEQAFYITAADDTLLSGAKQLGYELSEQHRTSHPLTTLERQTLIMHFLNTLRFTTSGDDQNSAIIQNEWKRLKLKHKDPIVPKLIARNLIKQVLPLHNEHTLSQLRTQWVAAFFSPQPLDTICQYFGHKIAIYFAFLGFYTFALIFPAILGIFITFYAHSSPYGEVYVLSFAVLNIVWSTIFLQKWRHNSQQLIHGWNSTFNRFETGDEQLVRRPLFRDTSFTDSLSVETERKLFKYFITYPIIGFCLLFIFGVMIAVFRFQLQFMNSFLSLFYIAFYIGDMDKLQEQLATLLITRQVIGNIKESIVPFVWESYKLSAKLHKIRVNEISSVELEANMRRYDSTFDDYLELIIQFGYVMLFSSTFPMAAVCALINNIIEIRSDAFKLCVIYQRPFGGHRVRDIGQWEDVLNAIAYIAIIVNCALIAKTRLISKIVGITDDVQLVLISVVIETTTDGSDGQPLTTDINHLIHHCDYGLRISSSKRFPLSARLATIDAIFLTHSQLHTHQRQPRFGSAVLINTLIGEDNDMMDTEMDCDPSDGSAPSGGGNRSTHTIRNPGLSFVGGLSSATEPSTPYSTQSLSRRLAPNTIGLHMNPSAKLLLNQRRSSSGIFITSMFGSRFRHLQKLHSEAFLGLNTICLPGLPIGAVFRSSLPATPVATPIHREAFQQFTEQALRERLCRTPSPRKNRGFLSAISGAGDQQMRSVSPSFSQSSAGDGLHDVSDVQPMDIASPIDEPVIEDTKGEESTNGSNLYGGSGGGGGGGEHYFGHSHRLHRTPADTDPDEPPDEANQRRLFVGNISYRGTLISEYGFITFKRVCDVQTVLSADPSELVLDNRQLRVNLAKPKVFKQMKAEVQELSRVAQDTLLMALAINLLENLVDQTVLELVCKRWQSLMARIWSTRSHLSFTSTFFRFEAPAVSCPLLETLVYDSGETTDYTVKILGQNCPNLKSLYLNCCSNYGEEGLWWLLK</sequence>
<feature type="domain" description="Anoctamin transmembrane" evidence="8">
    <location>
        <begin position="361"/>
        <end position="528"/>
    </location>
</feature>
<dbReference type="Proteomes" id="UP000759131">
    <property type="component" value="Unassembled WGS sequence"/>
</dbReference>
<comment type="caution">
    <text evidence="6">Lacks conserved residue(s) required for the propagation of feature annotation.</text>
</comment>
<keyword evidence="3 6" id="KW-0812">Transmembrane</keyword>
<feature type="domain" description="Anoctamin transmembrane" evidence="8">
    <location>
        <begin position="222"/>
        <end position="359"/>
    </location>
</feature>
<evidence type="ECO:0000259" key="8">
    <source>
        <dbReference type="Pfam" id="PF04547"/>
    </source>
</evidence>
<keyword evidence="4 6" id="KW-1133">Transmembrane helix</keyword>
<dbReference type="GO" id="GO:0005886">
    <property type="term" value="C:plasma membrane"/>
    <property type="evidence" value="ECO:0007669"/>
    <property type="project" value="TreeGrafter"/>
</dbReference>
<dbReference type="EMBL" id="CAJPIZ010000838">
    <property type="protein sequence ID" value="CAG2102368.1"/>
    <property type="molecule type" value="Genomic_DNA"/>
</dbReference>
<dbReference type="PANTHER" id="PTHR12308">
    <property type="entry name" value="ANOCTAMIN"/>
    <property type="match status" value="1"/>
</dbReference>
<dbReference type="OrthoDB" id="296386at2759"/>
<name>A0A7R9PVK3_9ACAR</name>
<dbReference type="SUPFAM" id="SSF54928">
    <property type="entry name" value="RNA-binding domain, RBD"/>
    <property type="match status" value="1"/>
</dbReference>
<evidence type="ECO:0000256" key="2">
    <source>
        <dbReference type="ARBA" id="ARBA00009671"/>
    </source>
</evidence>
<evidence type="ECO:0000256" key="4">
    <source>
        <dbReference type="ARBA" id="ARBA00022989"/>
    </source>
</evidence>
<dbReference type="InterPro" id="IPR007632">
    <property type="entry name" value="Anoctamin"/>
</dbReference>
<dbReference type="PANTHER" id="PTHR12308:SF51">
    <property type="entry name" value="ANOCTAMIN-8"/>
    <property type="match status" value="1"/>
</dbReference>
<comment type="similarity">
    <text evidence="2 6">Belongs to the anoctamin family.</text>
</comment>
<feature type="compositionally biased region" description="Polar residues" evidence="7">
    <location>
        <begin position="801"/>
        <end position="814"/>
    </location>
</feature>
<dbReference type="Pfam" id="PF04547">
    <property type="entry name" value="Anoctamin"/>
    <property type="match status" value="2"/>
</dbReference>
<feature type="region of interest" description="Disordered" evidence="7">
    <location>
        <begin position="840"/>
        <end position="890"/>
    </location>
</feature>
<evidence type="ECO:0000256" key="1">
    <source>
        <dbReference type="ARBA" id="ARBA00004141"/>
    </source>
</evidence>
<evidence type="ECO:0000313" key="9">
    <source>
        <dbReference type="EMBL" id="CAD7621938.1"/>
    </source>
</evidence>
<dbReference type="InterPro" id="IPR049452">
    <property type="entry name" value="Anoctamin_TM"/>
</dbReference>
<proteinExistence type="inferred from homology"/>
<feature type="non-terminal residue" evidence="9">
    <location>
        <position position="1"/>
    </location>
</feature>
<accession>A0A7R9PVK3</accession>
<feature type="transmembrane region" description="Helical" evidence="6">
    <location>
        <begin position="508"/>
        <end position="525"/>
    </location>
</feature>
<feature type="region of interest" description="Disordered" evidence="7">
    <location>
        <begin position="796"/>
        <end position="824"/>
    </location>
</feature>
<dbReference type="GO" id="GO:0005254">
    <property type="term" value="F:chloride channel activity"/>
    <property type="evidence" value="ECO:0007669"/>
    <property type="project" value="TreeGrafter"/>
</dbReference>
<protein>
    <recommendedName>
        <fullName evidence="6">Anoctamin</fullName>
    </recommendedName>
</protein>
<dbReference type="InterPro" id="IPR035979">
    <property type="entry name" value="RBD_domain_sf"/>
</dbReference>
<feature type="transmembrane region" description="Helical" evidence="6">
    <location>
        <begin position="447"/>
        <end position="477"/>
    </location>
</feature>
<feature type="transmembrane region" description="Helical" evidence="6">
    <location>
        <begin position="266"/>
        <end position="283"/>
    </location>
</feature>
<evidence type="ECO:0000256" key="7">
    <source>
        <dbReference type="SAM" id="MobiDB-lite"/>
    </source>
</evidence>
<feature type="compositionally biased region" description="Low complexity" evidence="7">
    <location>
        <begin position="8"/>
        <end position="18"/>
    </location>
</feature>
<dbReference type="GO" id="GO:0003676">
    <property type="term" value="F:nucleic acid binding"/>
    <property type="evidence" value="ECO:0007669"/>
    <property type="project" value="InterPro"/>
</dbReference>
<feature type="compositionally biased region" description="Gly residues" evidence="7">
    <location>
        <begin position="852"/>
        <end position="865"/>
    </location>
</feature>
<dbReference type="SUPFAM" id="SSF52047">
    <property type="entry name" value="RNI-like"/>
    <property type="match status" value="1"/>
</dbReference>
<gene>
    <name evidence="9" type="ORF">OSB1V03_LOCUS2407</name>
</gene>
<feature type="transmembrane region" description="Helical" evidence="6">
    <location>
        <begin position="338"/>
        <end position="359"/>
    </location>
</feature>
<evidence type="ECO:0000256" key="3">
    <source>
        <dbReference type="ARBA" id="ARBA00022692"/>
    </source>
</evidence>
<feature type="region of interest" description="Disordered" evidence="7">
    <location>
        <begin position="1"/>
        <end position="32"/>
    </location>
</feature>